<evidence type="ECO:0000256" key="1">
    <source>
        <dbReference type="ARBA" id="ARBA00023015"/>
    </source>
</evidence>
<dbReference type="InterPro" id="IPR018060">
    <property type="entry name" value="HTH_AraC"/>
</dbReference>
<feature type="transmembrane region" description="Helical" evidence="4">
    <location>
        <begin position="38"/>
        <end position="57"/>
    </location>
</feature>
<feature type="transmembrane region" description="Helical" evidence="4">
    <location>
        <begin position="188"/>
        <end position="208"/>
    </location>
</feature>
<dbReference type="SUPFAM" id="SSF46689">
    <property type="entry name" value="Homeodomain-like"/>
    <property type="match status" value="1"/>
</dbReference>
<dbReference type="PANTHER" id="PTHR43280">
    <property type="entry name" value="ARAC-FAMILY TRANSCRIPTIONAL REGULATOR"/>
    <property type="match status" value="1"/>
</dbReference>
<dbReference type="Gene3D" id="1.10.10.60">
    <property type="entry name" value="Homeodomain-like"/>
    <property type="match status" value="1"/>
</dbReference>
<evidence type="ECO:0000313" key="6">
    <source>
        <dbReference type="EMBL" id="SIO04484.1"/>
    </source>
</evidence>
<keyword evidence="4" id="KW-0472">Membrane</keyword>
<keyword evidence="7" id="KW-1185">Reference proteome</keyword>
<dbReference type="RefSeq" id="WP_074225854.1">
    <property type="nucleotide sequence ID" value="NZ_FSRC01000002.1"/>
</dbReference>
<dbReference type="STRING" id="226505.SAMN05444394_3091"/>
<dbReference type="GO" id="GO:0003700">
    <property type="term" value="F:DNA-binding transcription factor activity"/>
    <property type="evidence" value="ECO:0007669"/>
    <property type="project" value="InterPro"/>
</dbReference>
<accession>A0A1N6GAF9</accession>
<evidence type="ECO:0000256" key="3">
    <source>
        <dbReference type="ARBA" id="ARBA00023163"/>
    </source>
</evidence>
<dbReference type="AlphaFoldDB" id="A0A1N6GAF9"/>
<reference evidence="7" key="1">
    <citation type="submission" date="2016-11" db="EMBL/GenBank/DDBJ databases">
        <authorList>
            <person name="Varghese N."/>
            <person name="Submissions S."/>
        </authorList>
    </citation>
    <scope>NUCLEOTIDE SEQUENCE [LARGE SCALE GENOMIC DNA]</scope>
    <source>
        <strain evidence="7">DSM 15292</strain>
    </source>
</reference>
<dbReference type="InterPro" id="IPR009057">
    <property type="entry name" value="Homeodomain-like_sf"/>
</dbReference>
<feature type="transmembrane region" description="Helical" evidence="4">
    <location>
        <begin position="156"/>
        <end position="176"/>
    </location>
</feature>
<name>A0A1N6GAF9_9BACT</name>
<keyword evidence="4" id="KW-0812">Transmembrane</keyword>
<evidence type="ECO:0000256" key="2">
    <source>
        <dbReference type="ARBA" id="ARBA00023125"/>
    </source>
</evidence>
<proteinExistence type="predicted"/>
<feature type="transmembrane region" description="Helical" evidence="4">
    <location>
        <begin position="228"/>
        <end position="247"/>
    </location>
</feature>
<dbReference type="GO" id="GO:0043565">
    <property type="term" value="F:sequence-specific DNA binding"/>
    <property type="evidence" value="ECO:0007669"/>
    <property type="project" value="InterPro"/>
</dbReference>
<feature type="transmembrane region" description="Helical" evidence="4">
    <location>
        <begin position="6"/>
        <end position="31"/>
    </location>
</feature>
<dbReference type="PROSITE" id="PS01124">
    <property type="entry name" value="HTH_ARAC_FAMILY_2"/>
    <property type="match status" value="1"/>
</dbReference>
<evidence type="ECO:0000313" key="7">
    <source>
        <dbReference type="Proteomes" id="UP000185221"/>
    </source>
</evidence>
<dbReference type="OrthoDB" id="6283866at2"/>
<evidence type="ECO:0000256" key="4">
    <source>
        <dbReference type="SAM" id="Phobius"/>
    </source>
</evidence>
<keyword evidence="2 6" id="KW-0238">DNA-binding</keyword>
<organism evidence="6 7">
    <name type="scientific">Algoriphagus halophilus</name>
    <dbReference type="NCBI Taxonomy" id="226505"/>
    <lineage>
        <taxon>Bacteria</taxon>
        <taxon>Pseudomonadati</taxon>
        <taxon>Bacteroidota</taxon>
        <taxon>Cytophagia</taxon>
        <taxon>Cytophagales</taxon>
        <taxon>Cyclobacteriaceae</taxon>
        <taxon>Algoriphagus</taxon>
    </lineage>
</organism>
<gene>
    <name evidence="6" type="ORF">SAMN05444394_3091</name>
</gene>
<dbReference type="PANTHER" id="PTHR43280:SF2">
    <property type="entry name" value="HTH-TYPE TRANSCRIPTIONAL REGULATOR EXSA"/>
    <property type="match status" value="1"/>
</dbReference>
<protein>
    <submittedName>
        <fullName evidence="6">AraC-type DNA-binding protein</fullName>
    </submittedName>
</protein>
<sequence>MKLELNFYNFIYVFSCSLGYLLSIVLLTYGIKKRSTNILMGLSFLFLSHGILLAGLIDTGLIIHFPFIYRTGNLAGLIYAFLPFLYIQFTLFKSQFKWWHLIHLLPALIYTVDYWPVLMMNSSEKLDLILSEVNDPYLIVSFTQSRFFPSGFYTPFRTILVNFYWILSLILVWKFKKANPALGEKKDVYHWIQTYLFFQLVMFLPFYFTLGSLDKDVLFKAVHFGAALQDLSTGLFLLYFPNILYGFDFSGEKMTLEKPEPDGSKNLPKGPSIDEEKAADLDQILKMKLEEKVFLIKGYSINDLAKDSGIPHYLLSQYINHHLGISFPDYINRERIFYCCQLLDSDQAENYTLEAIGELSGFSNRNSFSAAFKKVMGKSPSKYLKDKSEKK</sequence>
<keyword evidence="1" id="KW-0805">Transcription regulation</keyword>
<feature type="transmembrane region" description="Helical" evidence="4">
    <location>
        <begin position="98"/>
        <end position="117"/>
    </location>
</feature>
<dbReference type="SMART" id="SM00342">
    <property type="entry name" value="HTH_ARAC"/>
    <property type="match status" value="1"/>
</dbReference>
<keyword evidence="4" id="KW-1133">Transmembrane helix</keyword>
<dbReference type="EMBL" id="FSRC01000002">
    <property type="protein sequence ID" value="SIO04484.1"/>
    <property type="molecule type" value="Genomic_DNA"/>
</dbReference>
<dbReference type="Proteomes" id="UP000185221">
    <property type="component" value="Unassembled WGS sequence"/>
</dbReference>
<feature type="transmembrane region" description="Helical" evidence="4">
    <location>
        <begin position="63"/>
        <end position="86"/>
    </location>
</feature>
<evidence type="ECO:0000259" key="5">
    <source>
        <dbReference type="PROSITE" id="PS01124"/>
    </source>
</evidence>
<keyword evidence="3" id="KW-0804">Transcription</keyword>
<feature type="domain" description="HTH araC/xylS-type" evidence="5">
    <location>
        <begin position="279"/>
        <end position="386"/>
    </location>
</feature>
<dbReference type="Pfam" id="PF12833">
    <property type="entry name" value="HTH_18"/>
    <property type="match status" value="1"/>
</dbReference>